<reference evidence="7 8" key="1">
    <citation type="journal article" date="2021" name="bioRxiv">
        <title>Unraveling nitrogen, sulfur and carbon metabolic pathways and microbial community transcriptional responses to substrate deprivation and toxicity stresses in a bioreactor mimicking anoxic brackish coastal sediment conditions.</title>
        <authorList>
            <person name="Martins P.D."/>
            <person name="Echeveste M.J."/>
            <person name="Arshad A."/>
            <person name="Kurth J."/>
            <person name="Ouboter H."/>
            <person name="Jetten M.S.M."/>
            <person name="Welte C.U."/>
        </authorList>
    </citation>
    <scope>NUCLEOTIDE SEQUENCE [LARGE SCALE GENOMIC DNA]</scope>
    <source>
        <strain evidence="7">MAG_38</strain>
    </source>
</reference>
<keyword evidence="4" id="KW-0560">Oxidoreductase</keyword>
<dbReference type="GO" id="GO:0046872">
    <property type="term" value="F:metal ion binding"/>
    <property type="evidence" value="ECO:0007669"/>
    <property type="project" value="UniProtKB-KW"/>
</dbReference>
<organism evidence="7 8">
    <name type="scientific">Candidatus Methylomirabilis tolerans</name>
    <dbReference type="NCBI Taxonomy" id="3123416"/>
    <lineage>
        <taxon>Bacteria</taxon>
        <taxon>Candidatus Methylomirabilota</taxon>
        <taxon>Candidatus Methylomirabilia</taxon>
        <taxon>Candidatus Methylomirabilales</taxon>
        <taxon>Candidatus Methylomirabilaceae</taxon>
        <taxon>Candidatus Methylomirabilis</taxon>
    </lineage>
</organism>
<proteinExistence type="predicted"/>
<dbReference type="PROSITE" id="PS51404">
    <property type="entry name" value="DYP_PEROXIDASE"/>
    <property type="match status" value="1"/>
</dbReference>
<dbReference type="InterPro" id="IPR011008">
    <property type="entry name" value="Dimeric_a/b-barrel"/>
</dbReference>
<dbReference type="Proteomes" id="UP001197609">
    <property type="component" value="Unassembled WGS sequence"/>
</dbReference>
<dbReference type="InterPro" id="IPR006314">
    <property type="entry name" value="Dyp_peroxidase"/>
</dbReference>
<feature type="domain" description="Dyp-type peroxidase C-terminal" evidence="6">
    <location>
        <begin position="124"/>
        <end position="281"/>
    </location>
</feature>
<evidence type="ECO:0000256" key="1">
    <source>
        <dbReference type="ARBA" id="ARBA00001970"/>
    </source>
</evidence>
<evidence type="ECO:0000256" key="2">
    <source>
        <dbReference type="ARBA" id="ARBA00022559"/>
    </source>
</evidence>
<dbReference type="GO" id="GO:0005829">
    <property type="term" value="C:cytosol"/>
    <property type="evidence" value="ECO:0007669"/>
    <property type="project" value="TreeGrafter"/>
</dbReference>
<evidence type="ECO:0000256" key="5">
    <source>
        <dbReference type="ARBA" id="ARBA00023004"/>
    </source>
</evidence>
<evidence type="ECO:0000256" key="4">
    <source>
        <dbReference type="ARBA" id="ARBA00023002"/>
    </source>
</evidence>
<comment type="caution">
    <text evidence="7">The sequence shown here is derived from an EMBL/GenBank/DDBJ whole genome shotgun (WGS) entry which is preliminary data.</text>
</comment>
<evidence type="ECO:0000259" key="6">
    <source>
        <dbReference type="Pfam" id="PF20628"/>
    </source>
</evidence>
<protein>
    <submittedName>
        <fullName evidence="7">Dyp-type peroxidase</fullName>
    </submittedName>
</protein>
<gene>
    <name evidence="7" type="ORF">K8G79_00855</name>
</gene>
<dbReference type="InterPro" id="IPR048328">
    <property type="entry name" value="Dyp_perox_C"/>
</dbReference>
<dbReference type="EMBL" id="JAIOIU010000013">
    <property type="protein sequence ID" value="MBZ0158694.1"/>
    <property type="molecule type" value="Genomic_DNA"/>
</dbReference>
<evidence type="ECO:0000256" key="3">
    <source>
        <dbReference type="ARBA" id="ARBA00022723"/>
    </source>
</evidence>
<dbReference type="NCBIfam" id="TIGR01413">
    <property type="entry name" value="Dyp_perox_fam"/>
    <property type="match status" value="1"/>
</dbReference>
<dbReference type="PANTHER" id="PTHR30521:SF0">
    <property type="entry name" value="DYP-TYPE PEROXIDASE FAMILY PROTEIN"/>
    <property type="match status" value="1"/>
</dbReference>
<dbReference type="GO" id="GO:0004601">
    <property type="term" value="F:peroxidase activity"/>
    <property type="evidence" value="ECO:0007669"/>
    <property type="project" value="UniProtKB-KW"/>
</dbReference>
<accession>A0AAJ1AFN7</accession>
<dbReference type="GO" id="GO:0020037">
    <property type="term" value="F:heme binding"/>
    <property type="evidence" value="ECO:0007669"/>
    <property type="project" value="InterPro"/>
</dbReference>
<name>A0AAJ1AFN7_9BACT</name>
<dbReference type="SUPFAM" id="SSF54909">
    <property type="entry name" value="Dimeric alpha+beta barrel"/>
    <property type="match status" value="1"/>
</dbReference>
<keyword evidence="3" id="KW-0479">Metal-binding</keyword>
<dbReference type="Pfam" id="PF20628">
    <property type="entry name" value="Dyp_perox_C"/>
    <property type="match status" value="1"/>
</dbReference>
<evidence type="ECO:0000313" key="8">
    <source>
        <dbReference type="Proteomes" id="UP001197609"/>
    </source>
</evidence>
<keyword evidence="5" id="KW-0408">Iron</keyword>
<keyword evidence="2 7" id="KW-0575">Peroxidase</keyword>
<dbReference type="PANTHER" id="PTHR30521">
    <property type="entry name" value="DEFERROCHELATASE/PEROXIDASE"/>
    <property type="match status" value="1"/>
</dbReference>
<sequence>MNNMQSGILESTPPVSRYLIFSLIDHGEARKGLLALREIADGRQTVVGIGQSLVLALGATVSGLRVFPSYAGAGFEVPSTPFALWCWLRGDDRGDLLHRARRITHALMPAFRLDQVVDAFTYGTARDLTGYEDGTENPKDERALEVAFVRRQGDGLDGSSFVAVQQWVHDLDRFEAKSTQEQDNTIGRRRIGNDEIKDAPPSAHIKRAAQESFDPEAFVLRRSMPWADGLRAGLVFVAFGASFDAFEALLRRMVGVEDGIVDALFTFTRPISGAFFWCPGMQDGRLNLRQLGLIPS</sequence>
<dbReference type="AlphaFoldDB" id="A0AAJ1AFN7"/>
<comment type="cofactor">
    <cofactor evidence="1">
        <name>heme b</name>
        <dbReference type="ChEBI" id="CHEBI:60344"/>
    </cofactor>
</comment>
<evidence type="ECO:0000313" key="7">
    <source>
        <dbReference type="EMBL" id="MBZ0158694.1"/>
    </source>
</evidence>